<protein>
    <submittedName>
        <fullName evidence="2">Uncharacterized protein</fullName>
    </submittedName>
</protein>
<evidence type="ECO:0000256" key="1">
    <source>
        <dbReference type="SAM" id="MobiDB-lite"/>
    </source>
</evidence>
<dbReference type="Proteomes" id="UP000244932">
    <property type="component" value="Unassembled WGS sequence"/>
</dbReference>
<keyword evidence="3" id="KW-1185">Reference proteome</keyword>
<feature type="region of interest" description="Disordered" evidence="1">
    <location>
        <begin position="1"/>
        <end position="26"/>
    </location>
</feature>
<sequence length="328" mass="37109">MLPMPSFDAPQNASQTESMRRPRFKRVPPKTALTMAPTLFEVLELVYQFRALRSHHIAMHLPHRHQRGLSHSLRLLFDHGLLDKRLCGLYECDTYLLTKRGLALLAGRDLPPRYLFLEGGLDIKLSTEWEHGMMTIDLLSNLKIGAEAAGCRLIAAEEMLATATSATPFIFPRHAEYTDRKSRKVVPYTLVPDGFAGVEYPNGKRAYFAIEAEHNKPHSRFDDDDPASTQSSSRKKIKQYRDVDWQQVYANLGIGNLRVMMVAPTAKQIKGKFAVARSVVKQSHLFLGQAVPVVGTQDVPTMPEIFDAPWLRIGLPPEQINRVTLKRR</sequence>
<organism evidence="2 3">
    <name type="scientific">Pontivivens insulae</name>
    <dbReference type="NCBI Taxonomy" id="1639689"/>
    <lineage>
        <taxon>Bacteria</taxon>
        <taxon>Pseudomonadati</taxon>
        <taxon>Pseudomonadota</taxon>
        <taxon>Alphaproteobacteria</taxon>
        <taxon>Rhodobacterales</taxon>
        <taxon>Paracoccaceae</taxon>
        <taxon>Pontivivens</taxon>
    </lineage>
</organism>
<dbReference type="AlphaFoldDB" id="A0A2R8AD23"/>
<evidence type="ECO:0000313" key="3">
    <source>
        <dbReference type="Proteomes" id="UP000244932"/>
    </source>
</evidence>
<dbReference type="EMBL" id="OMKW01000003">
    <property type="protein sequence ID" value="SPF29985.1"/>
    <property type="molecule type" value="Genomic_DNA"/>
</dbReference>
<accession>A0A2R8AD23</accession>
<gene>
    <name evidence="2" type="ORF">POI8812_02312</name>
</gene>
<proteinExistence type="predicted"/>
<reference evidence="2 3" key="1">
    <citation type="submission" date="2018-03" db="EMBL/GenBank/DDBJ databases">
        <authorList>
            <person name="Keele B.F."/>
        </authorList>
    </citation>
    <scope>NUCLEOTIDE SEQUENCE [LARGE SCALE GENOMIC DNA]</scope>
    <source>
        <strain evidence="2 3">CeCT 8812</strain>
    </source>
</reference>
<feature type="region of interest" description="Disordered" evidence="1">
    <location>
        <begin position="217"/>
        <end position="238"/>
    </location>
</feature>
<name>A0A2R8AD23_9RHOB</name>
<evidence type="ECO:0000313" key="2">
    <source>
        <dbReference type="EMBL" id="SPF29985.1"/>
    </source>
</evidence>